<name>A0A2P2QDM2_RHIMU</name>
<feature type="chain" id="PRO_5015187062" evidence="1">
    <location>
        <begin position="23"/>
        <end position="57"/>
    </location>
</feature>
<evidence type="ECO:0000313" key="2">
    <source>
        <dbReference type="EMBL" id="MBX64994.1"/>
    </source>
</evidence>
<organism evidence="2">
    <name type="scientific">Rhizophora mucronata</name>
    <name type="common">Asiatic mangrove</name>
    <dbReference type="NCBI Taxonomy" id="61149"/>
    <lineage>
        <taxon>Eukaryota</taxon>
        <taxon>Viridiplantae</taxon>
        <taxon>Streptophyta</taxon>
        <taxon>Embryophyta</taxon>
        <taxon>Tracheophyta</taxon>
        <taxon>Spermatophyta</taxon>
        <taxon>Magnoliopsida</taxon>
        <taxon>eudicotyledons</taxon>
        <taxon>Gunneridae</taxon>
        <taxon>Pentapetalae</taxon>
        <taxon>rosids</taxon>
        <taxon>fabids</taxon>
        <taxon>Malpighiales</taxon>
        <taxon>Rhizophoraceae</taxon>
        <taxon>Rhizophora</taxon>
    </lineage>
</organism>
<evidence type="ECO:0000256" key="1">
    <source>
        <dbReference type="SAM" id="SignalP"/>
    </source>
</evidence>
<dbReference type="AlphaFoldDB" id="A0A2P2QDM2"/>
<sequence length="57" mass="6785">MKWDFSMRLCLLMLNLNVTCVTDVVFSVFAQLSRMQCMLFSAEPVYIHNFYAHVFWS</sequence>
<accession>A0A2P2QDM2</accession>
<feature type="signal peptide" evidence="1">
    <location>
        <begin position="1"/>
        <end position="22"/>
    </location>
</feature>
<dbReference type="EMBL" id="GGEC01084510">
    <property type="protein sequence ID" value="MBX64994.1"/>
    <property type="molecule type" value="Transcribed_RNA"/>
</dbReference>
<keyword evidence="1" id="KW-0732">Signal</keyword>
<reference evidence="2" key="1">
    <citation type="submission" date="2018-02" db="EMBL/GenBank/DDBJ databases">
        <title>Rhizophora mucronata_Transcriptome.</title>
        <authorList>
            <person name="Meera S.P."/>
            <person name="Sreeshan A."/>
            <person name="Augustine A."/>
        </authorList>
    </citation>
    <scope>NUCLEOTIDE SEQUENCE</scope>
    <source>
        <tissue evidence="2">Leaf</tissue>
    </source>
</reference>
<protein>
    <submittedName>
        <fullName evidence="2">Uncharacterized protein</fullName>
    </submittedName>
</protein>
<proteinExistence type="predicted"/>